<sequence>MVIYLDVYFFINFLADALLLKLVQKSMGQMRKNRWILLGAAVGGGGACCLLLCRGHQFWEMAGCLLLAMLMCWVSFGWKNGKTFLRELLVLYGFGLLLGGALGAIATRWPYGIVKEAAQRHTGYLPLAVWLAAVFGCYGVLRLFMKLYGEYRIRPQKLKVTIVWGDRRWELTGIVDTGNTLRNPGSGEPVIVVQKDILESEGLDSFLMASGGEVAAGLCVIPYQAVGKKSGVLLGFRPDYVMVGNRRNVNTVVALTDQVFDTEEDYQVLLHPDLTNDV</sequence>
<gene>
    <name evidence="4" type="ORF">H8730_09660</name>
</gene>
<accession>A0A926HXI7</accession>
<name>A0A926HXI7_9FIRM</name>
<dbReference type="PIRSF" id="PIRSF018571">
    <property type="entry name" value="SpoIIGA"/>
    <property type="match status" value="1"/>
</dbReference>
<dbReference type="GO" id="GO:0030436">
    <property type="term" value="P:asexual sporulation"/>
    <property type="evidence" value="ECO:0007669"/>
    <property type="project" value="InterPro"/>
</dbReference>
<comment type="similarity">
    <text evidence="1">Belongs to the peptidase U4 family.</text>
</comment>
<keyword evidence="1" id="KW-0645">Protease</keyword>
<dbReference type="InterPro" id="IPR005081">
    <property type="entry name" value="SpoIIGA"/>
</dbReference>
<evidence type="ECO:0000313" key="4">
    <source>
        <dbReference type="EMBL" id="MBC8543812.1"/>
    </source>
</evidence>
<dbReference type="EMBL" id="JACRSQ010000013">
    <property type="protein sequence ID" value="MBC8543812.1"/>
    <property type="molecule type" value="Genomic_DNA"/>
</dbReference>
<dbReference type="Proteomes" id="UP000657006">
    <property type="component" value="Unassembled WGS sequence"/>
</dbReference>
<dbReference type="RefSeq" id="WP_249289760.1">
    <property type="nucleotide sequence ID" value="NZ_JACRSQ010000013.1"/>
</dbReference>
<evidence type="ECO:0000256" key="3">
    <source>
        <dbReference type="SAM" id="Phobius"/>
    </source>
</evidence>
<evidence type="ECO:0000313" key="5">
    <source>
        <dbReference type="Proteomes" id="UP000657006"/>
    </source>
</evidence>
<comment type="function">
    <text evidence="1">Probable aspartic protease that is responsible for the proteolytic cleavage of the RNA polymerase sigma E factor (SigE/spoIIGB) to yield the active peptide in the mother cell during sporulation. Responds to a signal from the forespore that is triggered by the extracellular signal protein SpoIIR.</text>
</comment>
<dbReference type="GO" id="GO:0005886">
    <property type="term" value="C:plasma membrane"/>
    <property type="evidence" value="ECO:0007669"/>
    <property type="project" value="UniProtKB-SubCell"/>
</dbReference>
<keyword evidence="3" id="KW-0812">Transmembrane</keyword>
<protein>
    <recommendedName>
        <fullName evidence="1">Sporulation sigma-E factor-processing peptidase</fullName>
        <ecNumber evidence="1">3.4.23.-</ecNumber>
    </recommendedName>
    <alternativeName>
        <fullName evidence="1">Membrane-associated aspartic protease</fullName>
    </alternativeName>
    <alternativeName>
        <fullName evidence="1">Stage II sporulation protein GA</fullName>
    </alternativeName>
</protein>
<feature type="transmembrane region" description="Helical" evidence="3">
    <location>
        <begin position="123"/>
        <end position="144"/>
    </location>
</feature>
<feature type="transmembrane region" description="Helical" evidence="3">
    <location>
        <begin position="6"/>
        <end position="23"/>
    </location>
</feature>
<keyword evidence="1" id="KW-0378">Hydrolase</keyword>
<keyword evidence="1" id="KW-0749">Sporulation</keyword>
<dbReference type="GO" id="GO:0030435">
    <property type="term" value="P:sporulation resulting in formation of a cellular spore"/>
    <property type="evidence" value="ECO:0007669"/>
    <property type="project" value="UniProtKB-KW"/>
</dbReference>
<keyword evidence="3" id="KW-1133">Transmembrane helix</keyword>
<reference evidence="4" key="1">
    <citation type="submission" date="2020-08" db="EMBL/GenBank/DDBJ databases">
        <title>Genome public.</title>
        <authorList>
            <person name="Liu C."/>
            <person name="Sun Q."/>
        </authorList>
    </citation>
    <scope>NUCLEOTIDE SEQUENCE</scope>
    <source>
        <strain evidence="4">NSJ-32</strain>
    </source>
</reference>
<proteinExistence type="inferred from homology"/>
<dbReference type="EC" id="3.4.23.-" evidence="1"/>
<dbReference type="GO" id="GO:0004190">
    <property type="term" value="F:aspartic-type endopeptidase activity"/>
    <property type="evidence" value="ECO:0007669"/>
    <property type="project" value="UniProtKB-KW"/>
</dbReference>
<dbReference type="AlphaFoldDB" id="A0A926HXI7"/>
<dbReference type="GO" id="GO:0006508">
    <property type="term" value="P:proteolysis"/>
    <property type="evidence" value="ECO:0007669"/>
    <property type="project" value="UniProtKB-KW"/>
</dbReference>
<feature type="active site" evidence="2">
    <location>
        <position position="176"/>
    </location>
</feature>
<comment type="caution">
    <text evidence="4">The sequence shown here is derived from an EMBL/GenBank/DDBJ whole genome shotgun (WGS) entry which is preliminary data.</text>
</comment>
<organism evidence="4 5">
    <name type="scientific">Bianquea renquensis</name>
    <dbReference type="NCBI Taxonomy" id="2763661"/>
    <lineage>
        <taxon>Bacteria</taxon>
        <taxon>Bacillati</taxon>
        <taxon>Bacillota</taxon>
        <taxon>Clostridia</taxon>
        <taxon>Eubacteriales</taxon>
        <taxon>Bianqueaceae</taxon>
        <taxon>Bianquea</taxon>
    </lineage>
</organism>
<feature type="transmembrane region" description="Helical" evidence="3">
    <location>
        <begin position="88"/>
        <end position="111"/>
    </location>
</feature>
<feature type="transmembrane region" description="Helical" evidence="3">
    <location>
        <begin position="35"/>
        <end position="52"/>
    </location>
</feature>
<comment type="subcellular location">
    <subcellularLocation>
        <location evidence="1">Cell membrane</location>
    </subcellularLocation>
</comment>
<keyword evidence="1 3" id="KW-0472">Membrane</keyword>
<evidence type="ECO:0000256" key="2">
    <source>
        <dbReference type="PIRSR" id="PIRSR018571-1"/>
    </source>
</evidence>
<keyword evidence="5" id="KW-1185">Reference proteome</keyword>
<evidence type="ECO:0000256" key="1">
    <source>
        <dbReference type="PIRNR" id="PIRNR018571"/>
    </source>
</evidence>
<dbReference type="Pfam" id="PF03419">
    <property type="entry name" value="Peptidase_U4"/>
    <property type="match status" value="1"/>
</dbReference>
<keyword evidence="1" id="KW-1003">Cell membrane</keyword>
<keyword evidence="1" id="KW-0064">Aspartyl protease</keyword>
<feature type="transmembrane region" description="Helical" evidence="3">
    <location>
        <begin position="58"/>
        <end position="76"/>
    </location>
</feature>